<keyword evidence="2" id="KW-1185">Reference proteome</keyword>
<comment type="caution">
    <text evidence="1">The sequence shown here is derived from an EMBL/GenBank/DDBJ whole genome shotgun (WGS) entry which is preliminary data.</text>
</comment>
<reference evidence="1 2" key="1">
    <citation type="submission" date="2022-08" db="EMBL/GenBank/DDBJ databases">
        <title>Reclassification of Massilia species as members of the genera Telluria, Duganella, Pseudoduganella, Mokoshia gen. nov. and Zemynaea gen. nov. using orthogonal and non-orthogonal genome-based approaches.</title>
        <authorList>
            <person name="Bowman J.P."/>
        </authorList>
    </citation>
    <scope>NUCLEOTIDE SEQUENCE [LARGE SCALE GENOMIC DNA]</scope>
    <source>
        <strain evidence="1 2">JCM 31607</strain>
    </source>
</reference>
<dbReference type="EMBL" id="JANUGV010000001">
    <property type="protein sequence ID" value="MCS0606684.1"/>
    <property type="molecule type" value="Genomic_DNA"/>
</dbReference>
<proteinExistence type="predicted"/>
<sequence>MKPDFMLYDRDHQLVLVGEVKATKNEDKSWAAKLRRNLMANRLLPEAKFFLLVLPEHTYLWKDAPAAQEVPPDYVSGTWQLIKPYLGGFGETNPRLSESGLELAVRAWLNGVADGELPSSGPAEDRLLSESGLAEQLRQGSLIYEGSA</sequence>
<organism evidence="1 2">
    <name type="scientific">Massilia solisilvae</name>
    <dbReference type="NCBI Taxonomy" id="1811225"/>
    <lineage>
        <taxon>Bacteria</taxon>
        <taxon>Pseudomonadati</taxon>
        <taxon>Pseudomonadota</taxon>
        <taxon>Betaproteobacteria</taxon>
        <taxon>Burkholderiales</taxon>
        <taxon>Oxalobacteraceae</taxon>
        <taxon>Telluria group</taxon>
        <taxon>Massilia</taxon>
    </lineage>
</organism>
<protein>
    <submittedName>
        <fullName evidence="1">Uncharacterized protein</fullName>
    </submittedName>
</protein>
<evidence type="ECO:0000313" key="1">
    <source>
        <dbReference type="EMBL" id="MCS0606684.1"/>
    </source>
</evidence>
<accession>A0ABT2BDT0</accession>
<gene>
    <name evidence="1" type="ORF">NX773_00710</name>
</gene>
<evidence type="ECO:0000313" key="2">
    <source>
        <dbReference type="Proteomes" id="UP001205861"/>
    </source>
</evidence>
<dbReference type="Proteomes" id="UP001205861">
    <property type="component" value="Unassembled WGS sequence"/>
</dbReference>
<name>A0ABT2BDT0_9BURK</name>
<dbReference type="RefSeq" id="WP_258854489.1">
    <property type="nucleotide sequence ID" value="NZ_JANUGV010000001.1"/>
</dbReference>